<protein>
    <submittedName>
        <fullName evidence="1">Uncharacterized protein</fullName>
    </submittedName>
</protein>
<name>A0A1H3TVR5_9BURK</name>
<dbReference type="AlphaFoldDB" id="A0A1H3TVR5"/>
<evidence type="ECO:0000313" key="2">
    <source>
        <dbReference type="Proteomes" id="UP000183417"/>
    </source>
</evidence>
<organism evidence="1 2">
    <name type="scientific">Delftia lacustris</name>
    <dbReference type="NCBI Taxonomy" id="558537"/>
    <lineage>
        <taxon>Bacteria</taxon>
        <taxon>Pseudomonadati</taxon>
        <taxon>Pseudomonadota</taxon>
        <taxon>Betaproteobacteria</taxon>
        <taxon>Burkholderiales</taxon>
        <taxon>Comamonadaceae</taxon>
        <taxon>Delftia</taxon>
    </lineage>
</organism>
<proteinExistence type="predicted"/>
<dbReference type="RefSeq" id="WP_074923735.1">
    <property type="nucleotide sequence ID" value="NZ_FNPE01000032.1"/>
</dbReference>
<feature type="non-terminal residue" evidence="1">
    <location>
        <position position="317"/>
    </location>
</feature>
<sequence length="317" mass="33561">MTATKIQPGDDTHLTSLMAPHSLNFVTGADRAALLAYGRDVFAAARDSKCLAQIEEPAQPIAGYRISDPSDPTIKPWLSDTPDDNGYTSEPLYAGAAPAAVAPFGYVNTHTGQFFKDVEPCRQGNEGHWRTVYLQPSAVAGAAPAGWQLVPATPTREWIASVADGGYEDCDCASLIADILSRAPAAPALEAPAAPAPAVPDDWRLVPANPTDAMLGAAQKAWLADPLRRSSTLYAAALAAAPQAPRLGEVALHLLRRLLSNQHTLTGPEFRAELEKIVAEESARHAAAPQAPAAPSGRYELADDGAHQYLDGIEARY</sequence>
<dbReference type="EMBL" id="FNPE01000032">
    <property type="protein sequence ID" value="SDZ53805.1"/>
    <property type="molecule type" value="Genomic_DNA"/>
</dbReference>
<reference evidence="1 2" key="1">
    <citation type="submission" date="2016-10" db="EMBL/GenBank/DDBJ databases">
        <authorList>
            <person name="de Groot N.N."/>
        </authorList>
    </citation>
    <scope>NUCLEOTIDE SEQUENCE [LARGE SCALE GENOMIC DNA]</scope>
    <source>
        <strain evidence="1 2">LMG 24775</strain>
    </source>
</reference>
<dbReference type="Proteomes" id="UP000183417">
    <property type="component" value="Unassembled WGS sequence"/>
</dbReference>
<evidence type="ECO:0000313" key="1">
    <source>
        <dbReference type="EMBL" id="SDZ53805.1"/>
    </source>
</evidence>
<gene>
    <name evidence="1" type="ORF">SAMN05421547_13288</name>
</gene>
<accession>A0A1H3TVR5</accession>